<dbReference type="RefSeq" id="WP_147306995.1">
    <property type="nucleotide sequence ID" value="NZ_CP013729.1"/>
</dbReference>
<evidence type="ECO:0000256" key="1">
    <source>
        <dbReference type="SAM" id="MobiDB-lite"/>
    </source>
</evidence>
<reference evidence="3 4" key="1">
    <citation type="submission" date="2015-12" db="EMBL/GenBank/DDBJ databases">
        <title>Complete genome of Roseateles depolymerans KCTC 42856.</title>
        <authorList>
            <person name="Kim K.M."/>
        </authorList>
    </citation>
    <scope>NUCLEOTIDE SEQUENCE [LARGE SCALE GENOMIC DNA]</scope>
    <source>
        <strain evidence="3 4">KCTC 42856</strain>
    </source>
</reference>
<sequence length="100" mass="10216">MWATPSRTAGEVVATAPVAAPQTRITPVGPRDRLAPDRAVAPERVGRSSGMAKLSWGAMLAAVVALVVVLLIGGFDAPGTEGAAPASDRQGRTTEPAQEQ</sequence>
<evidence type="ECO:0000313" key="3">
    <source>
        <dbReference type="EMBL" id="ALV07552.1"/>
    </source>
</evidence>
<feature type="region of interest" description="Disordered" evidence="1">
    <location>
        <begin position="22"/>
        <end position="47"/>
    </location>
</feature>
<keyword evidence="2" id="KW-1133">Transmembrane helix</keyword>
<protein>
    <submittedName>
        <fullName evidence="3">Uncharacterized protein</fullName>
    </submittedName>
</protein>
<proteinExistence type="predicted"/>
<keyword evidence="2" id="KW-0472">Membrane</keyword>
<dbReference type="AlphaFoldDB" id="A0A0U3NGK3"/>
<gene>
    <name evidence="3" type="ORF">RD2015_3091</name>
</gene>
<dbReference type="KEGG" id="rdp:RD2015_3091"/>
<accession>A0A0U3NGK3</accession>
<dbReference type="EMBL" id="CP013729">
    <property type="protein sequence ID" value="ALV07552.1"/>
    <property type="molecule type" value="Genomic_DNA"/>
</dbReference>
<name>A0A0U3NGK3_9BURK</name>
<feature type="compositionally biased region" description="Basic and acidic residues" evidence="1">
    <location>
        <begin position="30"/>
        <end position="46"/>
    </location>
</feature>
<keyword evidence="2" id="KW-0812">Transmembrane</keyword>
<feature type="region of interest" description="Disordered" evidence="1">
    <location>
        <begin position="78"/>
        <end position="100"/>
    </location>
</feature>
<evidence type="ECO:0000256" key="2">
    <source>
        <dbReference type="SAM" id="Phobius"/>
    </source>
</evidence>
<organism evidence="3 4">
    <name type="scientific">Roseateles depolymerans</name>
    <dbReference type="NCBI Taxonomy" id="76731"/>
    <lineage>
        <taxon>Bacteria</taxon>
        <taxon>Pseudomonadati</taxon>
        <taxon>Pseudomonadota</taxon>
        <taxon>Betaproteobacteria</taxon>
        <taxon>Burkholderiales</taxon>
        <taxon>Sphaerotilaceae</taxon>
        <taxon>Roseateles</taxon>
    </lineage>
</organism>
<evidence type="ECO:0000313" key="4">
    <source>
        <dbReference type="Proteomes" id="UP000060699"/>
    </source>
</evidence>
<dbReference type="Proteomes" id="UP000060699">
    <property type="component" value="Chromosome"/>
</dbReference>
<keyword evidence="4" id="KW-1185">Reference proteome</keyword>
<feature type="transmembrane region" description="Helical" evidence="2">
    <location>
        <begin position="54"/>
        <end position="75"/>
    </location>
</feature>